<reference evidence="1 2" key="1">
    <citation type="submission" date="2015-01" db="EMBL/GenBank/DDBJ databases">
        <authorList>
            <person name="Pelicic Vladimir"/>
        </authorList>
    </citation>
    <scope>NUCLEOTIDE SEQUENCE [LARGE SCALE GENOMIC DNA]</scope>
    <source>
        <strain evidence="1 2">2908</strain>
    </source>
</reference>
<dbReference type="Proteomes" id="UP000183504">
    <property type="component" value="Unassembled WGS sequence"/>
</dbReference>
<sequence length="47" mass="5647">MTMEKISSQPFAYETREYRCFRELEELARSYNAQKKGQEKADRRTGI</sequence>
<dbReference type="RefSeq" id="WP_002916703.1">
    <property type="nucleotide sequence ID" value="NZ_CDMW01000001.1"/>
</dbReference>
<evidence type="ECO:0000313" key="2">
    <source>
        <dbReference type="Proteomes" id="UP000183504"/>
    </source>
</evidence>
<name>A0A0B7GT16_STRSA</name>
<dbReference type="AlphaFoldDB" id="A0A0B7GT16"/>
<protein>
    <submittedName>
        <fullName evidence="1">Uncharacterized protein</fullName>
    </submittedName>
</protein>
<evidence type="ECO:0000313" key="1">
    <source>
        <dbReference type="EMBL" id="CEL91363.1"/>
    </source>
</evidence>
<dbReference type="EMBL" id="CDMW01000001">
    <property type="protein sequence ID" value="CEL91363.1"/>
    <property type="molecule type" value="Genomic_DNA"/>
</dbReference>
<accession>A0A0B7GT16</accession>
<organism evidence="1 2">
    <name type="scientific">Streptococcus sanguinis</name>
    <dbReference type="NCBI Taxonomy" id="1305"/>
    <lineage>
        <taxon>Bacteria</taxon>
        <taxon>Bacillati</taxon>
        <taxon>Bacillota</taxon>
        <taxon>Bacilli</taxon>
        <taxon>Lactobacillales</taxon>
        <taxon>Streptococcaceae</taxon>
        <taxon>Streptococcus</taxon>
    </lineage>
</organism>
<proteinExistence type="predicted"/>
<gene>
    <name evidence="1" type="ORF">SSV_2090</name>
</gene>